<reference evidence="5 6" key="1">
    <citation type="journal article" date="2019" name="Int. J. Syst. Evol. Microbiol.">
        <title>The Global Catalogue of Microorganisms (GCM) 10K type strain sequencing project: providing services to taxonomists for standard genome sequencing and annotation.</title>
        <authorList>
            <consortium name="The Broad Institute Genomics Platform"/>
            <consortium name="The Broad Institute Genome Sequencing Center for Infectious Disease"/>
            <person name="Wu L."/>
            <person name="Ma J."/>
        </authorList>
    </citation>
    <scope>NUCLEOTIDE SEQUENCE [LARGE SCALE GENOMIC DNA]</scope>
    <source>
        <strain evidence="5 6">JCM 9650</strain>
    </source>
</reference>
<feature type="transmembrane region" description="Helical" evidence="2">
    <location>
        <begin position="1282"/>
        <end position="1301"/>
    </location>
</feature>
<feature type="compositionally biased region" description="Pro residues" evidence="1">
    <location>
        <begin position="1425"/>
        <end position="1441"/>
    </location>
</feature>
<feature type="transmembrane region" description="Helical" evidence="2">
    <location>
        <begin position="196"/>
        <end position="220"/>
    </location>
</feature>
<dbReference type="SUPFAM" id="SSF49785">
    <property type="entry name" value="Galactose-binding domain-like"/>
    <property type="match status" value="1"/>
</dbReference>
<sequence length="1479" mass="154730">MTTTVQAPPPTAVPAGPTAAGPPGGPRSRRWLLGFWAAVFALFLAVRPGRQTFDTKLGVTVDPGRFLADLGQLWQSRGSFGGIADQYTGYLWPMLPYYWLADLVRLPVWLAERLWMSLIVTAAFWGALRLAERLRVGSGASRPVAAAAYALWPVFTAVVGSTSAAALPGALLPWVLLPLADQRYTARVAALRSALLVPFMGGVNAASTLASLLPVGLYLLSRPPGARKWRLIAWWAPAVAVATAWWWIPLLLLGVHGENFLPYIETARTTTDTMAATEALRGAGNWVAYLHFGEPWLPAGWAVASSALVIVCSACAAGLGLAGLARRDMPERRWLVLTVVAAVLVLLAGYGGASGGPFHGTVQDWLDGRLSPFRNVYKFQTGLALALVLGLAHLAGRGVPGRGTRRRPGARTAALLAAVLVLPGLAWPYIGGKVLGPGSFREIPAYWRATADWLEQNSPDARALVVPATAHGIHTWGSTIDQPLDVVAGSPWAQRDYVPFGTPGNRRALDAVEQALLTGGEVPGLADYLARAGVHHVVVRNDLDPDQLGQVPTATVKRALEQSGYERVEGLGPVTTGGIIAPGTPLQVEGLYPRQRAVEIYRPAGTDVPRPGRAGLLPVADTAVVSGGPESLLPPAQELRGRPAVLAGDAHPGLGAPAVRVTGDGLRRADTRFGLVNSHTSYTYTPDERNAPDAAQDPGERPRQILPVAGEEHQTVAELRGAREVSASSYGNWLFHLPQYDPVHAFDGDPATGWAEGAEDSPDGQWLRIAFDGRYDMPDALRVTPLPQNGVRAAPTEVRVETENGSATSFLRVDGERERIDAPAGPTRWMKLTITGSTVPRPGVTGAGFSEVELPGVKVTRLLRLPEDGKGTAAPARIVSLHRAADPTGLSLAGSESGLRRIVDAGQAGTYAVRARAVAVPGEALDRLLYEVAPEQRRRIVATAASTARLGAGLSARNLTDGDLTTAWIAGDDPSVRLSWPGKRRIGELVLAPAGGLSARAAEVRITSPAGAVVAGVDDNGWVRFPPMTTDRLDITVTRTAPLTVHNPAVGEDLQLPVGLTEAYVPALDDLRTEQPKGDPAFSLACGKGPALTVDGERYDTAVRGAVRDLVERRPVEVTPCRDGRTVPGFELAAGPHEIEADDAGPLTATEVTLTLGTVPDRAATGRDLRVRDWAGDRREVRVGPGAASYLTTHENHNDGWKATLDGEELTPLRLDGWQQGWLVPAGEGGTVTLSYGPATTYGAALVASGAGIVVLAGLLLWRRRAENPDGLRPASPAAPGVWLGTVVVTLTGVVVAGWWALLLPPLALLAWRRRSLLPPLAFATLTGAGLTAAVGAGGAVTAGEGAFGHVAQVLSLTGLFAGLVTLGTDRERDETPAGEGPGPEEGGTGAPAAGGHGTGHLAGDPGATALLPTPADPAAASRPTYPPPAARVRPFLPPLPSRGGQGGRGPGGPARPGTESPTTRGAEGPIDPGAIGPA</sequence>
<dbReference type="InterPro" id="IPR008979">
    <property type="entry name" value="Galactose-bd-like_sf"/>
</dbReference>
<keyword evidence="2" id="KW-0812">Transmembrane</keyword>
<feature type="transmembrane region" description="Helical" evidence="2">
    <location>
        <begin position="408"/>
        <end position="430"/>
    </location>
</feature>
<evidence type="ECO:0000256" key="1">
    <source>
        <dbReference type="SAM" id="MobiDB-lite"/>
    </source>
</evidence>
<feature type="compositionally biased region" description="Gly residues" evidence="1">
    <location>
        <begin position="1444"/>
        <end position="1455"/>
    </location>
</feature>
<organism evidence="5 6">
    <name type="scientific">Streptomyces erythrogriseus</name>
    <dbReference type="NCBI Taxonomy" id="284027"/>
    <lineage>
        <taxon>Bacteria</taxon>
        <taxon>Bacillati</taxon>
        <taxon>Actinomycetota</taxon>
        <taxon>Actinomycetes</taxon>
        <taxon>Kitasatosporales</taxon>
        <taxon>Streptomycetaceae</taxon>
        <taxon>Streptomyces</taxon>
        <taxon>Streptomyces griseoincarnatus group</taxon>
    </lineage>
</organism>
<dbReference type="InterPro" id="IPR021798">
    <property type="entry name" value="AftD_N"/>
</dbReference>
<feature type="region of interest" description="Disordered" evidence="1">
    <location>
        <begin position="1"/>
        <end position="25"/>
    </location>
</feature>
<feature type="compositionally biased region" description="Low complexity" evidence="1">
    <location>
        <begin position="1402"/>
        <end position="1421"/>
    </location>
</feature>
<protein>
    <submittedName>
        <fullName evidence="5">Alpha-(1-&gt;3)-arabinofuranosyltransferase</fullName>
    </submittedName>
</protein>
<gene>
    <name evidence="5" type="ORF">GCM10010478_46110</name>
</gene>
<dbReference type="Pfam" id="PF11847">
    <property type="entry name" value="GT-C_AftD"/>
    <property type="match status" value="1"/>
</dbReference>
<feature type="transmembrane region" description="Helical" evidence="2">
    <location>
        <begin position="149"/>
        <end position="176"/>
    </location>
</feature>
<keyword evidence="2" id="KW-0472">Membrane</keyword>
<comment type="caution">
    <text evidence="5">The sequence shown here is derived from an EMBL/GenBank/DDBJ whole genome shotgun (WGS) entry which is preliminary data.</text>
</comment>
<keyword evidence="2" id="KW-1133">Transmembrane helix</keyword>
<dbReference type="EMBL" id="BAAAVA010000064">
    <property type="protein sequence ID" value="GAA2939193.1"/>
    <property type="molecule type" value="Genomic_DNA"/>
</dbReference>
<feature type="transmembrane region" description="Helical" evidence="2">
    <location>
        <begin position="1321"/>
        <end position="1341"/>
    </location>
</feature>
<feature type="region of interest" description="Disordered" evidence="1">
    <location>
        <begin position="1371"/>
        <end position="1479"/>
    </location>
</feature>
<evidence type="ECO:0000256" key="2">
    <source>
        <dbReference type="SAM" id="Phobius"/>
    </source>
</evidence>
<evidence type="ECO:0000259" key="3">
    <source>
        <dbReference type="Pfam" id="PF11847"/>
    </source>
</evidence>
<feature type="transmembrane region" description="Helical" evidence="2">
    <location>
        <begin position="1348"/>
        <end position="1367"/>
    </location>
</feature>
<evidence type="ECO:0000313" key="5">
    <source>
        <dbReference type="EMBL" id="GAA2939193.1"/>
    </source>
</evidence>
<keyword evidence="6" id="KW-1185">Reference proteome</keyword>
<dbReference type="RefSeq" id="WP_346090008.1">
    <property type="nucleotide sequence ID" value="NZ_BAAAVA010000064.1"/>
</dbReference>
<accession>A0ABN3X5Y1</accession>
<feature type="region of interest" description="Disordered" evidence="1">
    <location>
        <begin position="679"/>
        <end position="701"/>
    </location>
</feature>
<proteinExistence type="predicted"/>
<dbReference type="Pfam" id="PF24607">
    <property type="entry name" value="CBM_AftD"/>
    <property type="match status" value="1"/>
</dbReference>
<feature type="domain" description="Arabinofuranosyltransferase D third carbohydrate binding module" evidence="4">
    <location>
        <begin position="941"/>
        <end position="1065"/>
    </location>
</feature>
<feature type="domain" description="Alpha-(1-&gt;3)-arabinofuranosyltransferase N-terminal GT-C" evidence="3">
    <location>
        <begin position="39"/>
        <end position="694"/>
    </location>
</feature>
<dbReference type="Proteomes" id="UP001501423">
    <property type="component" value="Unassembled WGS sequence"/>
</dbReference>
<evidence type="ECO:0000313" key="6">
    <source>
        <dbReference type="Proteomes" id="UP001501423"/>
    </source>
</evidence>
<feature type="compositionally biased region" description="Gly residues" evidence="1">
    <location>
        <begin position="1380"/>
        <end position="1401"/>
    </location>
</feature>
<feature type="transmembrane region" description="Helical" evidence="2">
    <location>
        <begin position="334"/>
        <end position="356"/>
    </location>
</feature>
<feature type="transmembrane region" description="Helical" evidence="2">
    <location>
        <begin position="106"/>
        <end position="128"/>
    </location>
</feature>
<feature type="transmembrane region" description="Helical" evidence="2">
    <location>
        <begin position="31"/>
        <end position="49"/>
    </location>
</feature>
<name>A0ABN3X5Y1_9ACTN</name>
<dbReference type="Gene3D" id="2.60.120.260">
    <property type="entry name" value="Galactose-binding domain-like"/>
    <property type="match status" value="1"/>
</dbReference>
<feature type="transmembrane region" description="Helical" evidence="2">
    <location>
        <begin position="376"/>
        <end position="396"/>
    </location>
</feature>
<evidence type="ECO:0000259" key="4">
    <source>
        <dbReference type="Pfam" id="PF24607"/>
    </source>
</evidence>
<feature type="transmembrane region" description="Helical" evidence="2">
    <location>
        <begin position="299"/>
        <end position="322"/>
    </location>
</feature>
<feature type="transmembrane region" description="Helical" evidence="2">
    <location>
        <begin position="1242"/>
        <end position="1262"/>
    </location>
</feature>
<feature type="transmembrane region" description="Helical" evidence="2">
    <location>
        <begin position="232"/>
        <end position="253"/>
    </location>
</feature>
<dbReference type="InterPro" id="IPR056997">
    <property type="entry name" value="CBM_AftD"/>
</dbReference>